<name>A0A426ZNU2_ENSVE</name>
<gene>
    <name evidence="3" type="ORF">B296_00007522</name>
</gene>
<evidence type="ECO:0000256" key="1">
    <source>
        <dbReference type="SAM" id="MobiDB-lite"/>
    </source>
</evidence>
<feature type="signal peptide" evidence="2">
    <location>
        <begin position="1"/>
        <end position="16"/>
    </location>
</feature>
<evidence type="ECO:0000313" key="3">
    <source>
        <dbReference type="EMBL" id="RRT65638.1"/>
    </source>
</evidence>
<feature type="chain" id="PRO_5019443902" evidence="2">
    <location>
        <begin position="17"/>
        <end position="95"/>
    </location>
</feature>
<proteinExistence type="predicted"/>
<dbReference type="AlphaFoldDB" id="A0A426ZNU2"/>
<reference evidence="3 4" key="1">
    <citation type="journal article" date="2014" name="Agronomy (Basel)">
        <title>A Draft Genome Sequence for Ensete ventricosum, the Drought-Tolerant Tree Against Hunger.</title>
        <authorList>
            <person name="Harrison J."/>
            <person name="Moore K.A."/>
            <person name="Paszkiewicz K."/>
            <person name="Jones T."/>
            <person name="Grant M."/>
            <person name="Ambacheew D."/>
            <person name="Muzemil S."/>
            <person name="Studholme D.J."/>
        </authorList>
    </citation>
    <scope>NUCLEOTIDE SEQUENCE [LARGE SCALE GENOMIC DNA]</scope>
</reference>
<protein>
    <submittedName>
        <fullName evidence="3">Uncharacterized protein</fullName>
    </submittedName>
</protein>
<sequence>MPLLVALVVFAEIAFLGRLDMAEKAASVVEQWSTSFYSSSSSSSASSTLKGLDEDEDRGDTGRCEEWLEREDAVPYSRDFEKDPILVHGMQKLLD</sequence>
<feature type="region of interest" description="Disordered" evidence="1">
    <location>
        <begin position="36"/>
        <end position="66"/>
    </location>
</feature>
<evidence type="ECO:0000256" key="2">
    <source>
        <dbReference type="SAM" id="SignalP"/>
    </source>
</evidence>
<dbReference type="Proteomes" id="UP000287651">
    <property type="component" value="Unassembled WGS sequence"/>
</dbReference>
<keyword evidence="2" id="KW-0732">Signal</keyword>
<feature type="compositionally biased region" description="Low complexity" evidence="1">
    <location>
        <begin position="36"/>
        <end position="47"/>
    </location>
</feature>
<comment type="caution">
    <text evidence="3">The sequence shown here is derived from an EMBL/GenBank/DDBJ whole genome shotgun (WGS) entry which is preliminary data.</text>
</comment>
<dbReference type="EMBL" id="AMZH03005745">
    <property type="protein sequence ID" value="RRT65638.1"/>
    <property type="molecule type" value="Genomic_DNA"/>
</dbReference>
<organism evidence="3 4">
    <name type="scientific">Ensete ventricosum</name>
    <name type="common">Abyssinian banana</name>
    <name type="synonym">Musa ensete</name>
    <dbReference type="NCBI Taxonomy" id="4639"/>
    <lineage>
        <taxon>Eukaryota</taxon>
        <taxon>Viridiplantae</taxon>
        <taxon>Streptophyta</taxon>
        <taxon>Embryophyta</taxon>
        <taxon>Tracheophyta</taxon>
        <taxon>Spermatophyta</taxon>
        <taxon>Magnoliopsida</taxon>
        <taxon>Liliopsida</taxon>
        <taxon>Zingiberales</taxon>
        <taxon>Musaceae</taxon>
        <taxon>Ensete</taxon>
    </lineage>
</organism>
<accession>A0A426ZNU2</accession>
<evidence type="ECO:0000313" key="4">
    <source>
        <dbReference type="Proteomes" id="UP000287651"/>
    </source>
</evidence>